<evidence type="ECO:0000313" key="8">
    <source>
        <dbReference type="Proteomes" id="UP000471031"/>
    </source>
</evidence>
<evidence type="ECO:0000256" key="2">
    <source>
        <dbReference type="ARBA" id="ARBA00022448"/>
    </source>
</evidence>
<dbReference type="OrthoDB" id="9805514at2"/>
<dbReference type="InterPro" id="IPR003439">
    <property type="entry name" value="ABC_transporter-like_ATP-bd"/>
</dbReference>
<reference evidence="7 8" key="1">
    <citation type="submission" date="2020-01" db="EMBL/GenBank/DDBJ databases">
        <title>Whole genome sequence of Heliobacterium gestii DSM 11169.</title>
        <authorList>
            <person name="Kyndt J.A."/>
            <person name="Meyer T.E."/>
        </authorList>
    </citation>
    <scope>NUCLEOTIDE SEQUENCE [LARGE SCALE GENOMIC DNA]</scope>
    <source>
        <strain evidence="7 8">DSM 11169</strain>
    </source>
</reference>
<dbReference type="GO" id="GO:0005524">
    <property type="term" value="F:ATP binding"/>
    <property type="evidence" value="ECO:0007669"/>
    <property type="project" value="UniProtKB-KW"/>
</dbReference>
<dbReference type="InterPro" id="IPR030660">
    <property type="entry name" value="ABC_branched_ATPase_LivF/BraG"/>
</dbReference>
<dbReference type="GO" id="GO:0015658">
    <property type="term" value="F:branched-chain amino acid transmembrane transporter activity"/>
    <property type="evidence" value="ECO:0007669"/>
    <property type="project" value="InterPro"/>
</dbReference>
<protein>
    <submittedName>
        <fullName evidence="7">ATP-binding cassette domain-containing protein</fullName>
    </submittedName>
</protein>
<evidence type="ECO:0000256" key="4">
    <source>
        <dbReference type="ARBA" id="ARBA00022840"/>
    </source>
</evidence>
<evidence type="ECO:0000259" key="6">
    <source>
        <dbReference type="PROSITE" id="PS50893"/>
    </source>
</evidence>
<dbReference type="PANTHER" id="PTHR43820:SF4">
    <property type="entry name" value="HIGH-AFFINITY BRANCHED-CHAIN AMINO ACID TRANSPORT ATP-BINDING PROTEIN LIVF"/>
    <property type="match status" value="1"/>
</dbReference>
<proteinExistence type="inferred from homology"/>
<keyword evidence="8" id="KW-1185">Reference proteome</keyword>
<dbReference type="SMART" id="SM00382">
    <property type="entry name" value="AAA"/>
    <property type="match status" value="1"/>
</dbReference>
<feature type="domain" description="ABC transporter" evidence="6">
    <location>
        <begin position="6"/>
        <end position="238"/>
    </location>
</feature>
<dbReference type="PROSITE" id="PS50893">
    <property type="entry name" value="ABC_TRANSPORTER_2"/>
    <property type="match status" value="1"/>
</dbReference>
<name>A0A845LFD6_HELGE</name>
<evidence type="ECO:0000256" key="3">
    <source>
        <dbReference type="ARBA" id="ARBA00022741"/>
    </source>
</evidence>
<keyword evidence="4 7" id="KW-0067">ATP-binding</keyword>
<dbReference type="SUPFAM" id="SSF52540">
    <property type="entry name" value="P-loop containing nucleoside triphosphate hydrolases"/>
    <property type="match status" value="1"/>
</dbReference>
<keyword evidence="3" id="KW-0547">Nucleotide-binding</keyword>
<dbReference type="GO" id="GO:0015807">
    <property type="term" value="P:L-amino acid transport"/>
    <property type="evidence" value="ECO:0007669"/>
    <property type="project" value="TreeGrafter"/>
</dbReference>
<evidence type="ECO:0000256" key="5">
    <source>
        <dbReference type="ARBA" id="ARBA00022970"/>
    </source>
</evidence>
<dbReference type="EMBL" id="WXEX01000013">
    <property type="protein sequence ID" value="MZP44114.1"/>
    <property type="molecule type" value="Genomic_DNA"/>
</dbReference>
<dbReference type="PIRSF" id="PIRSF039137">
    <property type="entry name" value="ABC_branched_ATPase"/>
    <property type="match status" value="1"/>
</dbReference>
<sequence length="243" mass="26962">MMETIIKVSNLSVSYGPIQALRGIDVEVRRGETVTLIGANGAGKTTLLRALSGLLKPKEGMIELFGRDIGRSAPHERVRMGLIHVPEGRAILGRMSIEDNLLMGAYCREDEKEIQDDLEKIYNLFPILREHARLPARTLSGGQQQMLAIGRGLMARPKVMMLDEPSLGLAPIVIREIFQIIRTLHERGITVLLVEQNAKQALKVADRGYVLENGRITHADTGVNLLHSEEVTKAYLGERKQLA</sequence>
<dbReference type="AlphaFoldDB" id="A0A845LFD6"/>
<keyword evidence="5" id="KW-0029">Amino-acid transport</keyword>
<dbReference type="Pfam" id="PF00005">
    <property type="entry name" value="ABC_tran"/>
    <property type="match status" value="1"/>
</dbReference>
<keyword evidence="2" id="KW-0813">Transport</keyword>
<dbReference type="InterPro" id="IPR003593">
    <property type="entry name" value="AAA+_ATPase"/>
</dbReference>
<accession>A0A845LFD6</accession>
<evidence type="ECO:0000256" key="1">
    <source>
        <dbReference type="ARBA" id="ARBA00005417"/>
    </source>
</evidence>
<dbReference type="GO" id="GO:0016887">
    <property type="term" value="F:ATP hydrolysis activity"/>
    <property type="evidence" value="ECO:0007669"/>
    <property type="project" value="InterPro"/>
</dbReference>
<dbReference type="RefSeq" id="WP_161262687.1">
    <property type="nucleotide sequence ID" value="NZ_JAFBDC010000012.1"/>
</dbReference>
<comment type="caution">
    <text evidence="7">The sequence shown here is derived from an EMBL/GenBank/DDBJ whole genome shotgun (WGS) entry which is preliminary data.</text>
</comment>
<comment type="similarity">
    <text evidence="1">Belongs to the ABC transporter superfamily.</text>
</comment>
<organism evidence="7 8">
    <name type="scientific">Heliomicrobium gestii</name>
    <name type="common">Heliobacterium gestii</name>
    <dbReference type="NCBI Taxonomy" id="2699"/>
    <lineage>
        <taxon>Bacteria</taxon>
        <taxon>Bacillati</taxon>
        <taxon>Bacillota</taxon>
        <taxon>Clostridia</taxon>
        <taxon>Eubacteriales</taxon>
        <taxon>Heliobacteriaceae</taxon>
        <taxon>Heliomicrobium</taxon>
    </lineage>
</organism>
<dbReference type="CDD" id="cd03224">
    <property type="entry name" value="ABC_TM1139_LivF_branched"/>
    <property type="match status" value="1"/>
</dbReference>
<dbReference type="PANTHER" id="PTHR43820">
    <property type="entry name" value="HIGH-AFFINITY BRANCHED-CHAIN AMINO ACID TRANSPORT ATP-BINDING PROTEIN LIVF"/>
    <property type="match status" value="1"/>
</dbReference>
<dbReference type="InterPro" id="IPR017871">
    <property type="entry name" value="ABC_transporter-like_CS"/>
</dbReference>
<dbReference type="InterPro" id="IPR027417">
    <property type="entry name" value="P-loop_NTPase"/>
</dbReference>
<dbReference type="Proteomes" id="UP000471031">
    <property type="component" value="Unassembled WGS sequence"/>
</dbReference>
<evidence type="ECO:0000313" key="7">
    <source>
        <dbReference type="EMBL" id="MZP44114.1"/>
    </source>
</evidence>
<dbReference type="InterPro" id="IPR052156">
    <property type="entry name" value="BCAA_Transport_ATP-bd_LivF"/>
</dbReference>
<gene>
    <name evidence="7" type="ORF">GTO89_13830</name>
</gene>
<dbReference type="Gene3D" id="3.40.50.300">
    <property type="entry name" value="P-loop containing nucleotide triphosphate hydrolases"/>
    <property type="match status" value="1"/>
</dbReference>
<dbReference type="PROSITE" id="PS00211">
    <property type="entry name" value="ABC_TRANSPORTER_1"/>
    <property type="match status" value="1"/>
</dbReference>